<name>A0A7K0C1V2_9ACTN</name>
<dbReference type="InterPro" id="IPR044122">
    <property type="entry name" value="UPF0261_N"/>
</dbReference>
<dbReference type="NCBIfam" id="NF002674">
    <property type="entry name" value="PRK02399.1-2"/>
    <property type="match status" value="1"/>
</dbReference>
<dbReference type="Pfam" id="PF06792">
    <property type="entry name" value="UPF0261"/>
    <property type="match status" value="1"/>
</dbReference>
<evidence type="ECO:0000259" key="2">
    <source>
        <dbReference type="Pfam" id="PF23189"/>
    </source>
</evidence>
<accession>A0A7K0C1V2</accession>
<keyword evidence="4" id="KW-1185">Reference proteome</keyword>
<organism evidence="3 4">
    <name type="scientific">Actinomadura macrotermitis</name>
    <dbReference type="NCBI Taxonomy" id="2585200"/>
    <lineage>
        <taxon>Bacteria</taxon>
        <taxon>Bacillati</taxon>
        <taxon>Actinomycetota</taxon>
        <taxon>Actinomycetes</taxon>
        <taxon>Streptosporangiales</taxon>
        <taxon>Thermomonosporaceae</taxon>
        <taxon>Actinomadura</taxon>
    </lineage>
</organism>
<dbReference type="Gene3D" id="3.40.50.12030">
    <property type="entry name" value="Uncharacterised protein family UPF0261, NC domain"/>
    <property type="match status" value="1"/>
</dbReference>
<reference evidence="3 4" key="1">
    <citation type="submission" date="2019-10" db="EMBL/GenBank/DDBJ databases">
        <title>Actinomadura rubteroloni sp. nov. and Actinomadura macrotermitis sp. nov., isolated from the gut of fungus growing-termite Macrotermes natalensis.</title>
        <authorList>
            <person name="Benndorf R."/>
            <person name="Martin K."/>
            <person name="Kuefner M."/>
            <person name="De Beer W."/>
            <person name="Kaster A.-K."/>
            <person name="Vollmers J."/>
            <person name="Poulsen M."/>
            <person name="Beemelmanns C."/>
        </authorList>
    </citation>
    <scope>NUCLEOTIDE SEQUENCE [LARGE SCALE GENOMIC DNA]</scope>
    <source>
        <strain evidence="3 4">RB68</strain>
    </source>
</reference>
<dbReference type="InterPro" id="IPR056778">
    <property type="entry name" value="UPF0261_C"/>
</dbReference>
<dbReference type="PIRSF" id="PIRSF033271">
    <property type="entry name" value="UCP033271"/>
    <property type="match status" value="1"/>
</dbReference>
<dbReference type="PANTHER" id="PTHR31862">
    <property type="entry name" value="UPF0261 DOMAIN PROTEIN (AFU_ORTHOLOGUE AFUA_1G10120)"/>
    <property type="match status" value="1"/>
</dbReference>
<dbReference type="InterPro" id="IPR008322">
    <property type="entry name" value="UPF0261"/>
</dbReference>
<dbReference type="Gene3D" id="3.40.50.12020">
    <property type="entry name" value="Uncharacterised protein family UPF0261, NN domain"/>
    <property type="match status" value="1"/>
</dbReference>
<protein>
    <submittedName>
        <fullName evidence="3">Uncharacterized protein</fullName>
    </submittedName>
</protein>
<dbReference type="EMBL" id="WEGH01000003">
    <property type="protein sequence ID" value="MQY07427.1"/>
    <property type="molecule type" value="Genomic_DNA"/>
</dbReference>
<dbReference type="InterPro" id="IPR051353">
    <property type="entry name" value="Tobamovirus_resist_UPF0261"/>
</dbReference>
<evidence type="ECO:0000313" key="3">
    <source>
        <dbReference type="EMBL" id="MQY07427.1"/>
    </source>
</evidence>
<dbReference type="Proteomes" id="UP000487268">
    <property type="component" value="Unassembled WGS sequence"/>
</dbReference>
<evidence type="ECO:0000313" key="4">
    <source>
        <dbReference type="Proteomes" id="UP000487268"/>
    </source>
</evidence>
<evidence type="ECO:0000259" key="1">
    <source>
        <dbReference type="Pfam" id="PF06792"/>
    </source>
</evidence>
<dbReference type="PANTHER" id="PTHR31862:SF1">
    <property type="entry name" value="UPF0261 DOMAIN PROTEIN (AFU_ORTHOLOGUE AFUA_1G10120)"/>
    <property type="match status" value="1"/>
</dbReference>
<gene>
    <name evidence="3" type="ORF">ACRB68_55270</name>
</gene>
<dbReference type="CDD" id="cd15488">
    <property type="entry name" value="Tm-1-like"/>
    <property type="match status" value="1"/>
</dbReference>
<feature type="domain" description="UPF0261" evidence="1">
    <location>
        <begin position="4"/>
        <end position="173"/>
    </location>
</feature>
<feature type="domain" description="UPF0261" evidence="2">
    <location>
        <begin position="183"/>
        <end position="397"/>
    </location>
</feature>
<dbReference type="OrthoDB" id="9776369at2"/>
<proteinExistence type="predicted"/>
<dbReference type="AlphaFoldDB" id="A0A7K0C1V2"/>
<dbReference type="Pfam" id="PF23189">
    <property type="entry name" value="UPF0261_C"/>
    <property type="match status" value="1"/>
</dbReference>
<sequence>MAFVVLIGTLDTKGTEYGWLRDRLRALGADVVLVDTGTLDAPRVVPDVPREEVARAAGLDLAAVADRGAAVAAMARGAAAVLTRLHARGRLHGVLSVGGSGNTALSTAAMRALPVGVPKLMVSSMASGDVSPYVGGHDVTLMYSVVDIAGINRVSARVLANAADAVAGMAAGYAAGREAPAERPVIGATMAGITTGGVDAARGHLSALGYEVLVFHASGAGGRSFEAMAASGLLVGVLDATLLEVSTGLLGGVGQAGPERLTSAGRAGVPQVVGLGGLDMGKFGPSVPERLRNRHVHMHNPSVMVVRTTPAECAELGRLVAARLRAATGPTALYLPLRGLSSLGSPGGPYHCPAADAALFDAVRSGLDGSAVEIRELDTDVNDPAFGQAMAARLHAMARQA</sequence>
<comment type="caution">
    <text evidence="3">The sequence shown here is derived from an EMBL/GenBank/DDBJ whole genome shotgun (WGS) entry which is preliminary data.</text>
</comment>
<dbReference type="RefSeq" id="WP_153537208.1">
    <property type="nucleotide sequence ID" value="NZ_WEGH01000003.1"/>
</dbReference>